<evidence type="ECO:0000313" key="10">
    <source>
        <dbReference type="Proteomes" id="UP001595075"/>
    </source>
</evidence>
<keyword evidence="3" id="KW-0479">Metal-binding</keyword>
<dbReference type="Pfam" id="PF07519">
    <property type="entry name" value="Tannase"/>
    <property type="match status" value="1"/>
</dbReference>
<keyword evidence="10" id="KW-1185">Reference proteome</keyword>
<organism evidence="9 10">
    <name type="scientific">Oculimacula yallundae</name>
    <dbReference type="NCBI Taxonomy" id="86028"/>
    <lineage>
        <taxon>Eukaryota</taxon>
        <taxon>Fungi</taxon>
        <taxon>Dikarya</taxon>
        <taxon>Ascomycota</taxon>
        <taxon>Pezizomycotina</taxon>
        <taxon>Leotiomycetes</taxon>
        <taxon>Helotiales</taxon>
        <taxon>Ploettnerulaceae</taxon>
        <taxon>Oculimacula</taxon>
    </lineage>
</organism>
<dbReference type="Gene3D" id="3.40.50.1820">
    <property type="entry name" value="alpha/beta hydrolase"/>
    <property type="match status" value="1"/>
</dbReference>
<accession>A0ABR4CJV1</accession>
<evidence type="ECO:0000256" key="6">
    <source>
        <dbReference type="ARBA" id="ARBA00022837"/>
    </source>
</evidence>
<evidence type="ECO:0000256" key="8">
    <source>
        <dbReference type="RuleBase" id="RU361238"/>
    </source>
</evidence>
<evidence type="ECO:0000256" key="3">
    <source>
        <dbReference type="ARBA" id="ARBA00022723"/>
    </source>
</evidence>
<dbReference type="EMBL" id="JAZHXI010000007">
    <property type="protein sequence ID" value="KAL2069782.1"/>
    <property type="molecule type" value="Genomic_DNA"/>
</dbReference>
<evidence type="ECO:0000256" key="1">
    <source>
        <dbReference type="ARBA" id="ARBA00006249"/>
    </source>
</evidence>
<feature type="chain" id="PRO_5044962404" description="Carboxylic ester hydrolase" evidence="8">
    <location>
        <begin position="21"/>
        <end position="531"/>
    </location>
</feature>
<keyword evidence="7" id="KW-1015">Disulfide bond</keyword>
<dbReference type="SUPFAM" id="SSF53474">
    <property type="entry name" value="alpha/beta-Hydrolases"/>
    <property type="match status" value="1"/>
</dbReference>
<sequence>MYTISSTIGLLGILLRVSLAQNHSHQDCSTNISKPDIFGTKIISLLANEVERYNVTVVQTQSYFAANLTNLHFCNVTLVYTHPGQNDTITTQIWLPMAGWNGRFQGNGGGGWATGLFERLAQPVARGFAAATTDGGHVQANRNAGTWAQVSPGNVDLYLLQNFASESLEETASLGKAITENFYGVKPKYSYFNGCSTGGRQGLMLAQRYPEAYDGILAAAPAVSWDRFIPATFWGHVVMKELGSLSTNCELDGITAAATANCDKLDGVPDGVIAAPDLCKFDPFSLIGQNVTCADGSQKVITSTSAEVANATWSGPRSTTGKSLWYGLTHGANLTSYSGTTCLPGKPCASDPFTIGTDWFRFFVNKIPSFDPRSIGNLQFEELYQASVREYNSIIGTDDPDLSRFKRAGGKMLSWHGLDDQLISPRGTAHYYRSVQENDPKVRDFYRYFEAPGIQHCSGGRGAYPSESMDQLIDWVERNDAPGTLRAQSLPDKNGNVRRRDLCEYPLVSVFKGIGKNPNAASSYECRKGFQ</sequence>
<evidence type="ECO:0000313" key="9">
    <source>
        <dbReference type="EMBL" id="KAL2069782.1"/>
    </source>
</evidence>
<evidence type="ECO:0000256" key="2">
    <source>
        <dbReference type="ARBA" id="ARBA00022487"/>
    </source>
</evidence>
<dbReference type="PANTHER" id="PTHR33938">
    <property type="entry name" value="FERULOYL ESTERASE B-RELATED"/>
    <property type="match status" value="1"/>
</dbReference>
<name>A0ABR4CJV1_9HELO</name>
<evidence type="ECO:0000256" key="7">
    <source>
        <dbReference type="ARBA" id="ARBA00023157"/>
    </source>
</evidence>
<dbReference type="Proteomes" id="UP001595075">
    <property type="component" value="Unassembled WGS sequence"/>
</dbReference>
<gene>
    <name evidence="9" type="ORF">VTL71DRAFT_14461</name>
</gene>
<proteinExistence type="inferred from homology"/>
<keyword evidence="2" id="KW-0719">Serine esterase</keyword>
<reference evidence="9 10" key="1">
    <citation type="journal article" date="2024" name="Commun. Biol.">
        <title>Comparative genomic analysis of thermophilic fungi reveals convergent evolutionary adaptations and gene losses.</title>
        <authorList>
            <person name="Steindorff A.S."/>
            <person name="Aguilar-Pontes M.V."/>
            <person name="Robinson A.J."/>
            <person name="Andreopoulos B."/>
            <person name="LaButti K."/>
            <person name="Kuo A."/>
            <person name="Mondo S."/>
            <person name="Riley R."/>
            <person name="Otillar R."/>
            <person name="Haridas S."/>
            <person name="Lipzen A."/>
            <person name="Grimwood J."/>
            <person name="Schmutz J."/>
            <person name="Clum A."/>
            <person name="Reid I.D."/>
            <person name="Moisan M.C."/>
            <person name="Butler G."/>
            <person name="Nguyen T.T.M."/>
            <person name="Dewar K."/>
            <person name="Conant G."/>
            <person name="Drula E."/>
            <person name="Henrissat B."/>
            <person name="Hansel C."/>
            <person name="Singer S."/>
            <person name="Hutchinson M.I."/>
            <person name="de Vries R.P."/>
            <person name="Natvig D.O."/>
            <person name="Powell A.J."/>
            <person name="Tsang A."/>
            <person name="Grigoriev I.V."/>
        </authorList>
    </citation>
    <scope>NUCLEOTIDE SEQUENCE [LARGE SCALE GENOMIC DNA]</scope>
    <source>
        <strain evidence="9 10">CBS 494.80</strain>
    </source>
</reference>
<evidence type="ECO:0000256" key="5">
    <source>
        <dbReference type="ARBA" id="ARBA00022801"/>
    </source>
</evidence>
<dbReference type="EC" id="3.1.1.-" evidence="8"/>
<comment type="caution">
    <text evidence="9">The sequence shown here is derived from an EMBL/GenBank/DDBJ whole genome shotgun (WGS) entry which is preliminary data.</text>
</comment>
<keyword evidence="5 8" id="KW-0378">Hydrolase</keyword>
<dbReference type="InterPro" id="IPR011118">
    <property type="entry name" value="Tannase/feruloyl_esterase"/>
</dbReference>
<keyword evidence="4 8" id="KW-0732">Signal</keyword>
<feature type="signal peptide" evidence="8">
    <location>
        <begin position="1"/>
        <end position="20"/>
    </location>
</feature>
<evidence type="ECO:0000256" key="4">
    <source>
        <dbReference type="ARBA" id="ARBA00022729"/>
    </source>
</evidence>
<keyword evidence="6" id="KW-0106">Calcium</keyword>
<comment type="similarity">
    <text evidence="1 8">Belongs to the tannase family.</text>
</comment>
<dbReference type="InterPro" id="IPR029058">
    <property type="entry name" value="AB_hydrolase_fold"/>
</dbReference>
<dbReference type="PANTHER" id="PTHR33938:SF8">
    <property type="entry name" value="CARBOXYLIC ESTER HYDROLASE"/>
    <property type="match status" value="1"/>
</dbReference>
<protein>
    <recommendedName>
        <fullName evidence="8">Carboxylic ester hydrolase</fullName>
        <ecNumber evidence="8">3.1.1.-</ecNumber>
    </recommendedName>
</protein>